<keyword evidence="3" id="KW-1185">Reference proteome</keyword>
<dbReference type="EMBL" id="VSRR010000054">
    <property type="protein sequence ID" value="MPC09085.1"/>
    <property type="molecule type" value="Genomic_DNA"/>
</dbReference>
<name>A0A5B7CIJ7_PORTR</name>
<proteinExistence type="predicted"/>
<organism evidence="2 3">
    <name type="scientific">Portunus trituberculatus</name>
    <name type="common">Swimming crab</name>
    <name type="synonym">Neptunus trituberculatus</name>
    <dbReference type="NCBI Taxonomy" id="210409"/>
    <lineage>
        <taxon>Eukaryota</taxon>
        <taxon>Metazoa</taxon>
        <taxon>Ecdysozoa</taxon>
        <taxon>Arthropoda</taxon>
        <taxon>Crustacea</taxon>
        <taxon>Multicrustacea</taxon>
        <taxon>Malacostraca</taxon>
        <taxon>Eumalacostraca</taxon>
        <taxon>Eucarida</taxon>
        <taxon>Decapoda</taxon>
        <taxon>Pleocyemata</taxon>
        <taxon>Brachyura</taxon>
        <taxon>Eubrachyura</taxon>
        <taxon>Portunoidea</taxon>
        <taxon>Portunidae</taxon>
        <taxon>Portuninae</taxon>
        <taxon>Portunus</taxon>
    </lineage>
</organism>
<feature type="compositionally biased region" description="Polar residues" evidence="1">
    <location>
        <begin position="54"/>
        <end position="63"/>
    </location>
</feature>
<evidence type="ECO:0000256" key="1">
    <source>
        <dbReference type="SAM" id="MobiDB-lite"/>
    </source>
</evidence>
<feature type="region of interest" description="Disordered" evidence="1">
    <location>
        <begin position="49"/>
        <end position="79"/>
    </location>
</feature>
<evidence type="ECO:0000313" key="3">
    <source>
        <dbReference type="Proteomes" id="UP000324222"/>
    </source>
</evidence>
<dbReference type="Proteomes" id="UP000324222">
    <property type="component" value="Unassembled WGS sequence"/>
</dbReference>
<sequence>MQRIEARRHGAAPQRAGLAPTMARSGTLANITAIHLSKTNTKAFKKLSVGKSLDPSQQGSEPNSPLPCTALGVKTEHPS</sequence>
<evidence type="ECO:0000313" key="2">
    <source>
        <dbReference type="EMBL" id="MPC09085.1"/>
    </source>
</evidence>
<gene>
    <name evidence="2" type="ORF">E2C01_001688</name>
</gene>
<comment type="caution">
    <text evidence="2">The sequence shown here is derived from an EMBL/GenBank/DDBJ whole genome shotgun (WGS) entry which is preliminary data.</text>
</comment>
<protein>
    <submittedName>
        <fullName evidence="2">Uncharacterized protein</fullName>
    </submittedName>
</protein>
<reference evidence="2 3" key="1">
    <citation type="submission" date="2019-05" db="EMBL/GenBank/DDBJ databases">
        <title>Another draft genome of Portunus trituberculatus and its Hox gene families provides insights of decapod evolution.</title>
        <authorList>
            <person name="Jeong J.-H."/>
            <person name="Song I."/>
            <person name="Kim S."/>
            <person name="Choi T."/>
            <person name="Kim D."/>
            <person name="Ryu S."/>
            <person name="Kim W."/>
        </authorList>
    </citation>
    <scope>NUCLEOTIDE SEQUENCE [LARGE SCALE GENOMIC DNA]</scope>
    <source>
        <tissue evidence="2">Muscle</tissue>
    </source>
</reference>
<dbReference type="AlphaFoldDB" id="A0A5B7CIJ7"/>
<accession>A0A5B7CIJ7</accession>